<dbReference type="InterPro" id="IPR029063">
    <property type="entry name" value="SAM-dependent_MTases_sf"/>
</dbReference>
<keyword evidence="1 5" id="KW-0489">Methyltransferase</keyword>
<dbReference type="Pfam" id="PF22458">
    <property type="entry name" value="RsmF-B_ferredox"/>
    <property type="match status" value="1"/>
</dbReference>
<accession>A0A1A8X1F5</accession>
<keyword evidence="4 5" id="KW-0694">RNA-binding</keyword>
<dbReference type="AlphaFoldDB" id="A0A1A8X1F5"/>
<dbReference type="InterPro" id="IPR001678">
    <property type="entry name" value="MeTrfase_RsmB-F_NOP2_dom"/>
</dbReference>
<dbReference type="GO" id="GO:0000470">
    <property type="term" value="P:maturation of LSU-rRNA"/>
    <property type="evidence" value="ECO:0007669"/>
    <property type="project" value="TreeGrafter"/>
</dbReference>
<dbReference type="InterPro" id="IPR054728">
    <property type="entry name" value="RsmB-like_ferredoxin"/>
</dbReference>
<dbReference type="CDD" id="cd02440">
    <property type="entry name" value="AdoMet_MTases"/>
    <property type="match status" value="1"/>
</dbReference>
<dbReference type="SUPFAM" id="SSF53335">
    <property type="entry name" value="S-adenosyl-L-methionine-dependent methyltransferases"/>
    <property type="match status" value="1"/>
</dbReference>
<protein>
    <submittedName>
        <fullName evidence="8">Sun-family protein, putative</fullName>
    </submittedName>
</protein>
<evidence type="ECO:0000313" key="7">
    <source>
        <dbReference type="EMBL" id="SBS88675.1"/>
    </source>
</evidence>
<keyword evidence="2 5" id="KW-0808">Transferase</keyword>
<reference evidence="9 10" key="1">
    <citation type="submission" date="2016-05" db="EMBL/GenBank/DDBJ databases">
        <authorList>
            <person name="Naeem Raeece"/>
        </authorList>
    </citation>
    <scope>NUCLEOTIDE SEQUENCE [LARGE SCALE GENOMIC DNA]</scope>
</reference>
<organism evidence="8 9">
    <name type="scientific">Plasmodium ovale curtisi</name>
    <dbReference type="NCBI Taxonomy" id="864141"/>
    <lineage>
        <taxon>Eukaryota</taxon>
        <taxon>Sar</taxon>
        <taxon>Alveolata</taxon>
        <taxon>Apicomplexa</taxon>
        <taxon>Aconoidasida</taxon>
        <taxon>Haemosporida</taxon>
        <taxon>Plasmodiidae</taxon>
        <taxon>Plasmodium</taxon>
        <taxon>Plasmodium (Plasmodium)</taxon>
    </lineage>
</organism>
<dbReference type="GO" id="GO:0070475">
    <property type="term" value="P:rRNA base methylation"/>
    <property type="evidence" value="ECO:0007669"/>
    <property type="project" value="TreeGrafter"/>
</dbReference>
<evidence type="ECO:0000313" key="10">
    <source>
        <dbReference type="Proteomes" id="UP000078560"/>
    </source>
</evidence>
<sequence>MNSTRLRHIENALNNFNFMSPLDIYMRLYFKSNNIKNRDKPYISEHVYNIIKNKTLLAYLSSPISLYTNIIKTYFTSDKWKYEMNNEKIPAHVRYSFPKELYDQLKNCYGEKRSITLMSILNEKAPIFLRVNSYKISRNELYKILISRGISVEKCVNSAQGLLLTKNEILKNIHEYKKGYFEIQDEASQIVSSKIPVQPGHKVLDYCAGSGGKALAFSVFMENTGKIYLHDIRDRMLSQAKIRLRRAGVQNYILLNSNHILLNKLYGYMDTVIVDVPCTGTGALRRNPEMKYKFTNDKLYEYVHLQRQIFEKALVYLKKNGKIVYITCSILDAENVHQAKYFCQKHNLYLSEQPFHSLPQSKSMDGFFLAIFERKEGNGYRVGQLLVQVSPISPVASVSHNVAHSPPFGDFKQGDVNEPYFLHVRTECMQSFFLPDHFYATLLLFNFVPVVSWQVEDQPFDKKEDVELNNFFHGGI</sequence>
<feature type="binding site" evidence="5">
    <location>
        <position position="275"/>
    </location>
    <ligand>
        <name>S-adenosyl-L-methionine</name>
        <dbReference type="ChEBI" id="CHEBI:59789"/>
    </ligand>
</feature>
<dbReference type="Gene3D" id="3.40.50.150">
    <property type="entry name" value="Vaccinia Virus protein VP39"/>
    <property type="match status" value="1"/>
</dbReference>
<dbReference type="FunFam" id="3.40.50.150:FF:000218">
    <property type="entry name" value="Sun-family protein, putative"/>
    <property type="match status" value="1"/>
</dbReference>
<feature type="binding site" evidence="5">
    <location>
        <position position="231"/>
    </location>
    <ligand>
        <name>S-adenosyl-L-methionine</name>
        <dbReference type="ChEBI" id="CHEBI:59789"/>
    </ligand>
</feature>
<dbReference type="GO" id="GO:0003723">
    <property type="term" value="F:RNA binding"/>
    <property type="evidence" value="ECO:0007669"/>
    <property type="project" value="UniProtKB-UniRule"/>
</dbReference>
<evidence type="ECO:0000256" key="1">
    <source>
        <dbReference type="ARBA" id="ARBA00022603"/>
    </source>
</evidence>
<evidence type="ECO:0000256" key="2">
    <source>
        <dbReference type="ARBA" id="ARBA00022679"/>
    </source>
</evidence>
<evidence type="ECO:0000313" key="8">
    <source>
        <dbReference type="EMBL" id="SBS98441.1"/>
    </source>
</evidence>
<reference evidence="8" key="2">
    <citation type="submission" date="2016-05" db="EMBL/GenBank/DDBJ databases">
        <authorList>
            <person name="Lavstsen T."/>
            <person name="Jespersen J.S."/>
        </authorList>
    </citation>
    <scope>NUCLEOTIDE SEQUENCE [LARGE SCALE GENOMIC DNA]</scope>
</reference>
<dbReference type="EMBL" id="FLQV01000841">
    <property type="protein sequence ID" value="SBS98441.1"/>
    <property type="molecule type" value="Genomic_DNA"/>
</dbReference>
<comment type="similarity">
    <text evidence="5">Belongs to the class I-like SAM-binding methyltransferase superfamily. RsmB/NOP family.</text>
</comment>
<dbReference type="PANTHER" id="PTHR22807:SF54">
    <property type="entry name" value="CHROMOSOME UNDETERMINED SCAFFOLD_82, WHOLE GENOME SHOTGUN SEQUENCE"/>
    <property type="match status" value="1"/>
</dbReference>
<dbReference type="InterPro" id="IPR023267">
    <property type="entry name" value="RCMT"/>
</dbReference>
<evidence type="ECO:0000256" key="3">
    <source>
        <dbReference type="ARBA" id="ARBA00022691"/>
    </source>
</evidence>
<feature type="active site" description="Nucleophile" evidence="5">
    <location>
        <position position="328"/>
    </location>
</feature>
<proteinExistence type="inferred from homology"/>
<evidence type="ECO:0000256" key="5">
    <source>
        <dbReference type="PROSITE-ProRule" id="PRU01023"/>
    </source>
</evidence>
<dbReference type="PRINTS" id="PR02008">
    <property type="entry name" value="RCMTFAMILY"/>
</dbReference>
<dbReference type="Gene3D" id="3.30.70.1170">
    <property type="entry name" value="Sun protein, domain 3"/>
    <property type="match status" value="1"/>
</dbReference>
<gene>
    <name evidence="8" type="ORF">POVCU1_046170</name>
    <name evidence="7" type="ORF">POVCU2_0049820</name>
</gene>
<dbReference type="InterPro" id="IPR049560">
    <property type="entry name" value="MeTrfase_RsmB-F_NOP2_cat"/>
</dbReference>
<evidence type="ECO:0000256" key="4">
    <source>
        <dbReference type="ARBA" id="ARBA00022884"/>
    </source>
</evidence>
<name>A0A1A8X1F5_PLAOA</name>
<dbReference type="GO" id="GO:0005730">
    <property type="term" value="C:nucleolus"/>
    <property type="evidence" value="ECO:0007669"/>
    <property type="project" value="TreeGrafter"/>
</dbReference>
<feature type="domain" description="SAM-dependent MTase RsmB/NOP-type" evidence="6">
    <location>
        <begin position="117"/>
        <end position="388"/>
    </location>
</feature>
<dbReference type="EMBL" id="FLQU01000648">
    <property type="protein sequence ID" value="SBS88675.1"/>
    <property type="molecule type" value="Genomic_DNA"/>
</dbReference>
<dbReference type="Proteomes" id="UP000078546">
    <property type="component" value="Unassembled WGS sequence"/>
</dbReference>
<dbReference type="Proteomes" id="UP000078560">
    <property type="component" value="Unassembled WGS sequence"/>
</dbReference>
<dbReference type="PROSITE" id="PS51686">
    <property type="entry name" value="SAM_MT_RSMB_NOP"/>
    <property type="match status" value="1"/>
</dbReference>
<evidence type="ECO:0000259" key="6">
    <source>
        <dbReference type="PROSITE" id="PS51686"/>
    </source>
</evidence>
<keyword evidence="3 5" id="KW-0949">S-adenosyl-L-methionine</keyword>
<comment type="caution">
    <text evidence="5">Lacks conserved residue(s) required for the propagation of feature annotation.</text>
</comment>
<dbReference type="GO" id="GO:0009383">
    <property type="term" value="F:rRNA (cytosine-C5-)-methyltransferase activity"/>
    <property type="evidence" value="ECO:0007669"/>
    <property type="project" value="TreeGrafter"/>
</dbReference>
<dbReference type="PANTHER" id="PTHR22807">
    <property type="entry name" value="NOP2 YEAST -RELATED NOL1/NOP2/FMU SUN DOMAIN-CONTAINING"/>
    <property type="match status" value="1"/>
</dbReference>
<evidence type="ECO:0000313" key="9">
    <source>
        <dbReference type="Proteomes" id="UP000078546"/>
    </source>
</evidence>
<dbReference type="Pfam" id="PF01189">
    <property type="entry name" value="Methyltr_RsmB-F"/>
    <property type="match status" value="1"/>
</dbReference>